<dbReference type="InterPro" id="IPR036865">
    <property type="entry name" value="CRAL-TRIO_dom_sf"/>
</dbReference>
<accession>A0A2K3LKU2</accession>
<protein>
    <recommendedName>
        <fullName evidence="1">CRAL/TRIO N-terminal domain-containing protein</fullName>
    </recommendedName>
</protein>
<reference evidence="2 3" key="1">
    <citation type="journal article" date="2014" name="Am. J. Bot.">
        <title>Genome assembly and annotation for red clover (Trifolium pratense; Fabaceae).</title>
        <authorList>
            <person name="Istvanek J."/>
            <person name="Jaros M."/>
            <person name="Krenek A."/>
            <person name="Repkova J."/>
        </authorList>
    </citation>
    <scope>NUCLEOTIDE SEQUENCE [LARGE SCALE GENOMIC DNA]</scope>
    <source>
        <strain evidence="3">cv. Tatra</strain>
        <tissue evidence="2">Young leaves</tissue>
    </source>
</reference>
<dbReference type="InterPro" id="IPR036273">
    <property type="entry name" value="CRAL/TRIO_N_dom_sf"/>
</dbReference>
<dbReference type="SMART" id="SM01100">
    <property type="entry name" value="CRAL_TRIO_N"/>
    <property type="match status" value="1"/>
</dbReference>
<organism evidence="2 3">
    <name type="scientific">Trifolium pratense</name>
    <name type="common">Red clover</name>
    <dbReference type="NCBI Taxonomy" id="57577"/>
    <lineage>
        <taxon>Eukaryota</taxon>
        <taxon>Viridiplantae</taxon>
        <taxon>Streptophyta</taxon>
        <taxon>Embryophyta</taxon>
        <taxon>Tracheophyta</taxon>
        <taxon>Spermatophyta</taxon>
        <taxon>Magnoliopsida</taxon>
        <taxon>eudicotyledons</taxon>
        <taxon>Gunneridae</taxon>
        <taxon>Pentapetalae</taxon>
        <taxon>rosids</taxon>
        <taxon>fabids</taxon>
        <taxon>Fabales</taxon>
        <taxon>Fabaceae</taxon>
        <taxon>Papilionoideae</taxon>
        <taxon>50 kb inversion clade</taxon>
        <taxon>NPAAA clade</taxon>
        <taxon>Hologalegina</taxon>
        <taxon>IRL clade</taxon>
        <taxon>Trifolieae</taxon>
        <taxon>Trifolium</taxon>
    </lineage>
</organism>
<feature type="non-terminal residue" evidence="2">
    <location>
        <position position="1"/>
    </location>
</feature>
<dbReference type="Proteomes" id="UP000236291">
    <property type="component" value="Unassembled WGS sequence"/>
</dbReference>
<comment type="caution">
    <text evidence="2">The sequence shown here is derived from an EMBL/GenBank/DDBJ whole genome shotgun (WGS) entry which is preliminary data.</text>
</comment>
<dbReference type="AlphaFoldDB" id="A0A2K3LKU2"/>
<dbReference type="PANTHER" id="PTHR46226">
    <property type="entry name" value="CRAL-TRIO DOMAIN-CONTAINING PROTEIN"/>
    <property type="match status" value="1"/>
</dbReference>
<proteinExistence type="predicted"/>
<sequence>DALNQLQALIDQVEEPLQKTFQNVHQGYVPETLIRFLKAREWNASKAHKMLIESLNWRVQNEIDKILSKPIIPQDLYRGVRDSQLIGLSGYSREGCLRCLSGSLLLMTGFGAKFLSCV</sequence>
<dbReference type="PANTHER" id="PTHR46226:SF6">
    <property type="entry name" value="SEC14P-LIKE PHOSPHATIDYLINOSITOL TRANSFER FAMILY PROTEIN"/>
    <property type="match status" value="1"/>
</dbReference>
<dbReference type="InterPro" id="IPR011074">
    <property type="entry name" value="CRAL/TRIO_N_dom"/>
</dbReference>
<evidence type="ECO:0000313" key="3">
    <source>
        <dbReference type="Proteomes" id="UP000236291"/>
    </source>
</evidence>
<name>A0A2K3LKU2_TRIPR</name>
<evidence type="ECO:0000259" key="1">
    <source>
        <dbReference type="SMART" id="SM01100"/>
    </source>
</evidence>
<dbReference type="EMBL" id="ASHM01035414">
    <property type="protein sequence ID" value="PNX79161.1"/>
    <property type="molecule type" value="Genomic_DNA"/>
</dbReference>
<dbReference type="Pfam" id="PF03765">
    <property type="entry name" value="CRAL_TRIO_N"/>
    <property type="match status" value="1"/>
</dbReference>
<evidence type="ECO:0000313" key="2">
    <source>
        <dbReference type="EMBL" id="PNX79161.1"/>
    </source>
</evidence>
<dbReference type="SUPFAM" id="SSF46938">
    <property type="entry name" value="CRAL/TRIO N-terminal domain"/>
    <property type="match status" value="1"/>
</dbReference>
<reference evidence="2 3" key="2">
    <citation type="journal article" date="2017" name="Front. Plant Sci.">
        <title>Gene Classification and Mining of Molecular Markers Useful in Red Clover (Trifolium pratense) Breeding.</title>
        <authorList>
            <person name="Istvanek J."/>
            <person name="Dluhosova J."/>
            <person name="Dluhos P."/>
            <person name="Patkova L."/>
            <person name="Nedelnik J."/>
            <person name="Repkova J."/>
        </authorList>
    </citation>
    <scope>NUCLEOTIDE SEQUENCE [LARGE SCALE GENOMIC DNA]</scope>
    <source>
        <strain evidence="3">cv. Tatra</strain>
        <tissue evidence="2">Young leaves</tissue>
    </source>
</reference>
<gene>
    <name evidence="2" type="ORF">L195_g035145</name>
</gene>
<dbReference type="ExpressionAtlas" id="A0A2K3LKU2">
    <property type="expression patterns" value="baseline"/>
</dbReference>
<feature type="domain" description="CRAL/TRIO N-terminal" evidence="1">
    <location>
        <begin position="29"/>
        <end position="54"/>
    </location>
</feature>
<dbReference type="Gene3D" id="3.40.525.10">
    <property type="entry name" value="CRAL-TRIO lipid binding domain"/>
    <property type="match status" value="1"/>
</dbReference>